<sequence>MTNPNAIGSSDNEQHTSQNPTDPKEKEGMQQNDDPGSAPESGDKEPE</sequence>
<reference evidence="2 3" key="1">
    <citation type="submission" date="2023-07" db="EMBL/GenBank/DDBJ databases">
        <title>Pathogenic bacteria of pear tree diseases.</title>
        <authorList>
            <person name="Zhang Z."/>
            <person name="He L."/>
            <person name="Huang R."/>
        </authorList>
    </citation>
    <scope>NUCLEOTIDE SEQUENCE [LARGE SCALE GENOMIC DNA]</scope>
    <source>
        <strain evidence="2 3">DE2</strain>
    </source>
</reference>
<evidence type="ECO:0000256" key="1">
    <source>
        <dbReference type="SAM" id="MobiDB-lite"/>
    </source>
</evidence>
<keyword evidence="3" id="KW-1185">Reference proteome</keyword>
<organism evidence="2 3">
    <name type="scientific">Erwinia pyri</name>
    <dbReference type="NCBI Taxonomy" id="3062598"/>
    <lineage>
        <taxon>Bacteria</taxon>
        <taxon>Pseudomonadati</taxon>
        <taxon>Pseudomonadota</taxon>
        <taxon>Gammaproteobacteria</taxon>
        <taxon>Enterobacterales</taxon>
        <taxon>Erwiniaceae</taxon>
        <taxon>Erwinia</taxon>
    </lineage>
</organism>
<gene>
    <name evidence="2" type="ORF">Q3V30_06305</name>
</gene>
<dbReference type="Proteomes" id="UP001228139">
    <property type="component" value="Chromosome"/>
</dbReference>
<dbReference type="AlphaFoldDB" id="A0AA50HND5"/>
<evidence type="ECO:0000313" key="3">
    <source>
        <dbReference type="Proteomes" id="UP001228139"/>
    </source>
</evidence>
<protein>
    <submittedName>
        <fullName evidence="2">Uncharacterized protein</fullName>
    </submittedName>
</protein>
<feature type="region of interest" description="Disordered" evidence="1">
    <location>
        <begin position="1"/>
        <end position="47"/>
    </location>
</feature>
<dbReference type="KEGG" id="epi:Q3V30_06305"/>
<name>A0AA50HND5_9GAMM</name>
<proteinExistence type="predicted"/>
<dbReference type="EMBL" id="CP132353">
    <property type="protein sequence ID" value="WLS80091.1"/>
    <property type="molecule type" value="Genomic_DNA"/>
</dbReference>
<accession>A0AA50HND5</accession>
<feature type="compositionally biased region" description="Polar residues" evidence="1">
    <location>
        <begin position="1"/>
        <end position="21"/>
    </location>
</feature>
<dbReference type="RefSeq" id="WP_306211454.1">
    <property type="nucleotide sequence ID" value="NZ_CP132353.1"/>
</dbReference>
<evidence type="ECO:0000313" key="2">
    <source>
        <dbReference type="EMBL" id="WLS80091.1"/>
    </source>
</evidence>